<dbReference type="InterPro" id="IPR018392">
    <property type="entry name" value="LysM"/>
</dbReference>
<feature type="domain" description="LysM" evidence="1">
    <location>
        <begin position="133"/>
        <end position="178"/>
    </location>
</feature>
<dbReference type="Pfam" id="PF01476">
    <property type="entry name" value="LysM"/>
    <property type="match status" value="1"/>
</dbReference>
<organism evidence="2 3">
    <name type="scientific">[Clostridium] leptum</name>
    <dbReference type="NCBI Taxonomy" id="1535"/>
    <lineage>
        <taxon>Bacteria</taxon>
        <taxon>Bacillati</taxon>
        <taxon>Bacillota</taxon>
        <taxon>Clostridia</taxon>
        <taxon>Eubacteriales</taxon>
        <taxon>Oscillospiraceae</taxon>
        <taxon>Oscillospiraceae incertae sedis</taxon>
    </lineage>
</organism>
<dbReference type="PROSITE" id="PS51782">
    <property type="entry name" value="LYSM"/>
    <property type="match status" value="1"/>
</dbReference>
<evidence type="ECO:0000313" key="3">
    <source>
        <dbReference type="Proteomes" id="UP000284751"/>
    </source>
</evidence>
<dbReference type="SMART" id="SM00257">
    <property type="entry name" value="LysM"/>
    <property type="match status" value="1"/>
</dbReference>
<accession>A0A412AW63</accession>
<reference evidence="2 3" key="1">
    <citation type="submission" date="2018-08" db="EMBL/GenBank/DDBJ databases">
        <title>A genome reference for cultivated species of the human gut microbiota.</title>
        <authorList>
            <person name="Zou Y."/>
            <person name="Xue W."/>
            <person name="Luo G."/>
        </authorList>
    </citation>
    <scope>NUCLEOTIDE SEQUENCE [LARGE SCALE GENOMIC DNA]</scope>
    <source>
        <strain evidence="2 3">AF28-26</strain>
    </source>
</reference>
<dbReference type="CDD" id="cd00118">
    <property type="entry name" value="LysM"/>
    <property type="match status" value="1"/>
</dbReference>
<dbReference type="InterPro" id="IPR036779">
    <property type="entry name" value="LysM_dom_sf"/>
</dbReference>
<dbReference type="Gene3D" id="3.10.350.10">
    <property type="entry name" value="LysM domain"/>
    <property type="match status" value="1"/>
</dbReference>
<dbReference type="AlphaFoldDB" id="A0A412AW63"/>
<name>A0A412AW63_9FIRM</name>
<dbReference type="EMBL" id="QRTC01000039">
    <property type="protein sequence ID" value="RGQ38515.1"/>
    <property type="molecule type" value="Genomic_DNA"/>
</dbReference>
<evidence type="ECO:0000313" key="2">
    <source>
        <dbReference type="EMBL" id="RGQ38515.1"/>
    </source>
</evidence>
<gene>
    <name evidence="2" type="ORF">DWY99_09800</name>
</gene>
<sequence>MGGRAMNTALMRFQDYTWKHNPKAIQVTCRREIKEWKLPGQGNLLQDLGPGKRIVTGEGELFGEDCLLQFRTLAALCEQGGTGFLILPDSTGFEASLVSLTMAGQAGPDIVGYRFEFWEQVGEGIPVLREGKDYHIVQEGETLWDISKLYGISISELARRNPNVKRPDQLAAGEKVALR</sequence>
<dbReference type="SUPFAM" id="SSF54106">
    <property type="entry name" value="LysM domain"/>
    <property type="match status" value="1"/>
</dbReference>
<protein>
    <submittedName>
        <fullName evidence="2">LysM domain-containing protein</fullName>
    </submittedName>
</protein>
<evidence type="ECO:0000259" key="1">
    <source>
        <dbReference type="PROSITE" id="PS51782"/>
    </source>
</evidence>
<comment type="caution">
    <text evidence="2">The sequence shown here is derived from an EMBL/GenBank/DDBJ whole genome shotgun (WGS) entry which is preliminary data.</text>
</comment>
<proteinExistence type="predicted"/>
<dbReference type="Proteomes" id="UP000284751">
    <property type="component" value="Unassembled WGS sequence"/>
</dbReference>